<dbReference type="Gramene" id="CMR468CT">
    <property type="protein sequence ID" value="CMR468CT"/>
    <property type="gene ID" value="CMR468C"/>
</dbReference>
<dbReference type="HOGENOM" id="CLU_402470_0_0_1"/>
<name>M1VLN2_CYAM1</name>
<gene>
    <name evidence="3" type="ORF">CYME_CMR468C</name>
</gene>
<feature type="transmembrane region" description="Helical" evidence="2">
    <location>
        <begin position="24"/>
        <end position="47"/>
    </location>
</feature>
<dbReference type="AlphaFoldDB" id="M1VLN2"/>
<feature type="compositionally biased region" description="Basic and acidic residues" evidence="1">
    <location>
        <begin position="364"/>
        <end position="374"/>
    </location>
</feature>
<keyword evidence="2" id="KW-0472">Membrane</keyword>
<organism evidence="3 4">
    <name type="scientific">Cyanidioschyzon merolae (strain NIES-3377 / 10D)</name>
    <name type="common">Unicellular red alga</name>
    <dbReference type="NCBI Taxonomy" id="280699"/>
    <lineage>
        <taxon>Eukaryota</taxon>
        <taxon>Rhodophyta</taxon>
        <taxon>Bangiophyceae</taxon>
        <taxon>Cyanidiales</taxon>
        <taxon>Cyanidiaceae</taxon>
        <taxon>Cyanidioschyzon</taxon>
    </lineage>
</organism>
<dbReference type="OrthoDB" id="10684560at2759"/>
<reference evidence="3 4" key="2">
    <citation type="journal article" date="2007" name="BMC Biol.">
        <title>A 100%-complete sequence reveals unusually simple genomic features in the hot-spring red alga Cyanidioschyzon merolae.</title>
        <authorList>
            <person name="Nozaki H."/>
            <person name="Takano H."/>
            <person name="Misumi O."/>
            <person name="Terasawa K."/>
            <person name="Matsuzaki M."/>
            <person name="Maruyama S."/>
            <person name="Nishida K."/>
            <person name="Yagisawa F."/>
            <person name="Yoshida Y."/>
            <person name="Fujiwara T."/>
            <person name="Takio S."/>
            <person name="Tamura K."/>
            <person name="Chung S.J."/>
            <person name="Nakamura S."/>
            <person name="Kuroiwa H."/>
            <person name="Tanaka K."/>
            <person name="Sato N."/>
            <person name="Kuroiwa T."/>
        </authorList>
    </citation>
    <scope>NUCLEOTIDE SEQUENCE [LARGE SCALE GENOMIC DNA]</scope>
    <source>
        <strain evidence="3 4">10D</strain>
    </source>
</reference>
<reference evidence="3 4" key="1">
    <citation type="journal article" date="2004" name="Nature">
        <title>Genome sequence of the ultrasmall unicellular red alga Cyanidioschyzon merolae 10D.</title>
        <authorList>
            <person name="Matsuzaki M."/>
            <person name="Misumi O."/>
            <person name="Shin-i T."/>
            <person name="Maruyama S."/>
            <person name="Takahara M."/>
            <person name="Miyagishima S."/>
            <person name="Mori T."/>
            <person name="Nishida K."/>
            <person name="Yagisawa F."/>
            <person name="Nishida K."/>
            <person name="Yoshida Y."/>
            <person name="Nishimura Y."/>
            <person name="Nakao S."/>
            <person name="Kobayashi T."/>
            <person name="Momoyama Y."/>
            <person name="Higashiyama T."/>
            <person name="Minoda A."/>
            <person name="Sano M."/>
            <person name="Nomoto H."/>
            <person name="Oishi K."/>
            <person name="Hayashi H."/>
            <person name="Ohta F."/>
            <person name="Nishizaka S."/>
            <person name="Haga S."/>
            <person name="Miura S."/>
            <person name="Morishita T."/>
            <person name="Kabeya Y."/>
            <person name="Terasawa K."/>
            <person name="Suzuki Y."/>
            <person name="Ishii Y."/>
            <person name="Asakawa S."/>
            <person name="Takano H."/>
            <person name="Ohta N."/>
            <person name="Kuroiwa H."/>
            <person name="Tanaka K."/>
            <person name="Shimizu N."/>
            <person name="Sugano S."/>
            <person name="Sato N."/>
            <person name="Nozaki H."/>
            <person name="Ogasawara N."/>
            <person name="Kohara Y."/>
            <person name="Kuroiwa T."/>
        </authorList>
    </citation>
    <scope>NUCLEOTIDE SEQUENCE [LARGE SCALE GENOMIC DNA]</scope>
    <source>
        <strain evidence="3 4">10D</strain>
    </source>
</reference>
<feature type="region of interest" description="Disordered" evidence="1">
    <location>
        <begin position="154"/>
        <end position="182"/>
    </location>
</feature>
<evidence type="ECO:0000256" key="1">
    <source>
        <dbReference type="SAM" id="MobiDB-lite"/>
    </source>
</evidence>
<protein>
    <recommendedName>
        <fullName evidence="5">Transmembrane protein</fullName>
    </recommendedName>
</protein>
<dbReference type="GeneID" id="16996710"/>
<dbReference type="KEGG" id="cme:CYME_CMR468C"/>
<keyword evidence="2" id="KW-1133">Transmembrane helix</keyword>
<proteinExistence type="predicted"/>
<evidence type="ECO:0000313" key="4">
    <source>
        <dbReference type="Proteomes" id="UP000007014"/>
    </source>
</evidence>
<keyword evidence="4" id="KW-1185">Reference proteome</keyword>
<accession>M1VLN2</accession>
<dbReference type="RefSeq" id="XP_005538669.1">
    <property type="nucleotide sequence ID" value="XM_005538612.1"/>
</dbReference>
<feature type="compositionally biased region" description="Basic and acidic residues" evidence="1">
    <location>
        <begin position="383"/>
        <end position="396"/>
    </location>
</feature>
<sequence length="684" mass="74972">MPLTDPGTNGLHLISALRVAPVPVWLQLCVLSFAAYHTLVLLGMLLTGRGCSTLRYRRVFQFWIVYGFSKLCTGAIRELFRILWLVTTWGSNTAHLSGSDLLVRRLVRAHSWLEALILMFLVFPLHRGLADTLAPLLFFGGTYQVEPARRANSGAETRASPLSAHTSATNSPGARSHSVGNVEGTSFRNRSWFPRASRLRHRSGYWASAASPLFECAALVYQNLLLPNLETWEPEIDLFLGRVQAQLRQSRLAFKELLCFALAWMLARSGNAAEAAMLGNAALHGAQIGLAERLARVRRVAAAWLERDHHLEALYRGEYRDRRGHVYARHAVEGMHVTGAAAAAAAADGTDAAAVRERCTHADTREVHGGDARSRQRLSSAERATRVHAGDSEANVRDGAIYRGTSKQWTPGSPAGASGRVVERFELGKEPDSDHVLDTEPEHAQSSAVVDARSRAVHVMSVTELESMKEARFPRLLAPKMEPERFPYAWCSADEAAIRQMYAADEIVRMPRSCRYGAALGPSSSVLLPSQAPRSAVGVQRSRASGWWQTLVTAFHAGVRNSTTHTNRDDDDDGDDGACAFAGQVDDGTQCPPPASKAGEAGAPALRGLSETDFGQISSEGAHPNAALHGSMLLHRPGAYKATFLNESRSCYLQSRTRTYERIRALRRQLQMQRQQRTADAIST</sequence>
<keyword evidence="2" id="KW-0812">Transmembrane</keyword>
<feature type="region of interest" description="Disordered" evidence="1">
    <location>
        <begin position="364"/>
        <end position="418"/>
    </location>
</feature>
<dbReference type="EMBL" id="AP006500">
    <property type="protein sequence ID" value="BAM82633.1"/>
    <property type="molecule type" value="Genomic_DNA"/>
</dbReference>
<evidence type="ECO:0008006" key="5">
    <source>
        <dbReference type="Google" id="ProtNLM"/>
    </source>
</evidence>
<dbReference type="Proteomes" id="UP000007014">
    <property type="component" value="Chromosome 18"/>
</dbReference>
<feature type="compositionally biased region" description="Polar residues" evidence="1">
    <location>
        <begin position="163"/>
        <end position="173"/>
    </location>
</feature>
<evidence type="ECO:0000313" key="3">
    <source>
        <dbReference type="EMBL" id="BAM82633.1"/>
    </source>
</evidence>
<feature type="transmembrane region" description="Helical" evidence="2">
    <location>
        <begin position="59"/>
        <end position="76"/>
    </location>
</feature>
<evidence type="ECO:0000256" key="2">
    <source>
        <dbReference type="SAM" id="Phobius"/>
    </source>
</evidence>